<keyword evidence="2" id="KW-1133">Transmembrane helix</keyword>
<evidence type="ECO:0000313" key="4">
    <source>
        <dbReference type="EMBL" id="KAG7091668.1"/>
    </source>
</evidence>
<dbReference type="GeneID" id="66079764"/>
<evidence type="ECO:0000313" key="5">
    <source>
        <dbReference type="Proteomes" id="UP001049176"/>
    </source>
</evidence>
<dbReference type="Pfam" id="PF20151">
    <property type="entry name" value="DUF6533"/>
    <property type="match status" value="1"/>
</dbReference>
<reference evidence="4" key="1">
    <citation type="journal article" date="2021" name="Genome Biol. Evol.">
        <title>The assembled and annotated genome of the fairy-ring fungus Marasmius oreades.</title>
        <authorList>
            <person name="Hiltunen M."/>
            <person name="Ament-Velasquez S.L."/>
            <person name="Johannesson H."/>
        </authorList>
    </citation>
    <scope>NUCLEOTIDE SEQUENCE</scope>
    <source>
        <strain evidence="4">03SP1</strain>
    </source>
</reference>
<evidence type="ECO:0000259" key="3">
    <source>
        <dbReference type="Pfam" id="PF20151"/>
    </source>
</evidence>
<feature type="region of interest" description="Disordered" evidence="1">
    <location>
        <begin position="309"/>
        <end position="328"/>
    </location>
</feature>
<comment type="caution">
    <text evidence="4">The sequence shown here is derived from an EMBL/GenBank/DDBJ whole genome shotgun (WGS) entry which is preliminary data.</text>
</comment>
<feature type="transmembrane region" description="Helical" evidence="2">
    <location>
        <begin position="186"/>
        <end position="205"/>
    </location>
</feature>
<feature type="domain" description="DUF6533" evidence="3">
    <location>
        <begin position="23"/>
        <end position="75"/>
    </location>
</feature>
<dbReference type="InterPro" id="IPR045340">
    <property type="entry name" value="DUF6533"/>
</dbReference>
<dbReference type="EMBL" id="CM032186">
    <property type="protein sequence ID" value="KAG7091668.1"/>
    <property type="molecule type" value="Genomic_DNA"/>
</dbReference>
<dbReference type="Proteomes" id="UP001049176">
    <property type="component" value="Chromosome 6"/>
</dbReference>
<dbReference type="AlphaFoldDB" id="A0A9P7URR1"/>
<feature type="transmembrane region" description="Helical" evidence="2">
    <location>
        <begin position="225"/>
        <end position="253"/>
    </location>
</feature>
<feature type="transmembrane region" description="Helical" evidence="2">
    <location>
        <begin position="131"/>
        <end position="154"/>
    </location>
</feature>
<sequence length="328" mass="36782">MVDIHPDVDAFETIPDELFVRFIQVAAGAIFAYDVLLNLDVEIDYVWAALNPRKRPMKRATVLNLIYLVQRYLPLWDRIILDTYYILGPSDTESCATIYKMSAWSTIIGIHLSEYILAMRIWAVWLNIPSVLVVLVALALPCSIPSLVFFVKFVGGIQCPEFHMPGTLQFRGCFCSTENKDLYKSWIMLMVFDTVGFILMAIPGFTAYRGGGRSNLVKVVYRDGVMYYAALFTASLINVVFILQLPSSFVIIVSPLERVLHSVIASHVVLHIRRVASQGYIENGDALNGATTEESITEDTEIWFTSNVLPSHTDQGTEGDLDGNASHR</sequence>
<protein>
    <recommendedName>
        <fullName evidence="3">DUF6533 domain-containing protein</fullName>
    </recommendedName>
</protein>
<organism evidence="4 5">
    <name type="scientific">Marasmius oreades</name>
    <name type="common">fairy-ring Marasmius</name>
    <dbReference type="NCBI Taxonomy" id="181124"/>
    <lineage>
        <taxon>Eukaryota</taxon>
        <taxon>Fungi</taxon>
        <taxon>Dikarya</taxon>
        <taxon>Basidiomycota</taxon>
        <taxon>Agaricomycotina</taxon>
        <taxon>Agaricomycetes</taxon>
        <taxon>Agaricomycetidae</taxon>
        <taxon>Agaricales</taxon>
        <taxon>Marasmiineae</taxon>
        <taxon>Marasmiaceae</taxon>
        <taxon>Marasmius</taxon>
    </lineage>
</organism>
<evidence type="ECO:0000256" key="2">
    <source>
        <dbReference type="SAM" id="Phobius"/>
    </source>
</evidence>
<keyword evidence="2" id="KW-0812">Transmembrane</keyword>
<name>A0A9P7URR1_9AGAR</name>
<keyword evidence="2" id="KW-0472">Membrane</keyword>
<dbReference type="KEGG" id="more:E1B28_010688"/>
<dbReference type="OrthoDB" id="2958007at2759"/>
<proteinExistence type="predicted"/>
<dbReference type="RefSeq" id="XP_043008138.1">
    <property type="nucleotide sequence ID" value="XM_043155665.1"/>
</dbReference>
<accession>A0A9P7URR1</accession>
<keyword evidence="5" id="KW-1185">Reference proteome</keyword>
<gene>
    <name evidence="4" type="ORF">E1B28_010688</name>
</gene>
<evidence type="ECO:0000256" key="1">
    <source>
        <dbReference type="SAM" id="MobiDB-lite"/>
    </source>
</evidence>